<dbReference type="EMBL" id="AP012342">
    <property type="protein sequence ID" value="BAM07845.1"/>
    <property type="molecule type" value="Genomic_DNA"/>
</dbReference>
<keyword evidence="2" id="KW-0479">Metal-binding</keyword>
<dbReference type="OrthoDB" id="9804313at2"/>
<dbReference type="eggNOG" id="COG0242">
    <property type="taxonomic scope" value="Bacteria"/>
</dbReference>
<dbReference type="CDD" id="cd00487">
    <property type="entry name" value="Pep_deformylase"/>
    <property type="match status" value="1"/>
</dbReference>
<dbReference type="PATRIC" id="fig|1162668.3.peg.2570"/>
<organism evidence="3 4">
    <name type="scientific">Leptospirillum ferrooxidans (strain C2-3)</name>
    <dbReference type="NCBI Taxonomy" id="1162668"/>
    <lineage>
        <taxon>Bacteria</taxon>
        <taxon>Pseudomonadati</taxon>
        <taxon>Nitrospirota</taxon>
        <taxon>Nitrospiria</taxon>
        <taxon>Nitrospirales</taxon>
        <taxon>Nitrospiraceae</taxon>
        <taxon>Leptospirillum</taxon>
    </lineage>
</organism>
<feature type="binding site" evidence="2">
    <location>
        <position position="137"/>
    </location>
    <ligand>
        <name>Fe cation</name>
        <dbReference type="ChEBI" id="CHEBI:24875"/>
    </ligand>
</feature>
<evidence type="ECO:0000256" key="2">
    <source>
        <dbReference type="HAMAP-Rule" id="MF_00163"/>
    </source>
</evidence>
<dbReference type="Pfam" id="PF01327">
    <property type="entry name" value="Pep_deformylase"/>
    <property type="match status" value="1"/>
</dbReference>
<dbReference type="NCBIfam" id="NF001159">
    <property type="entry name" value="PRK00150.1-3"/>
    <property type="match status" value="1"/>
</dbReference>
<proteinExistence type="inferred from homology"/>
<evidence type="ECO:0000313" key="3">
    <source>
        <dbReference type="EMBL" id="BAM07845.1"/>
    </source>
</evidence>
<sequence length="179" mass="20148">MAILPIRPYGDPVLQKSCLAVSNVDGKLMETIQSMLETLYTVPGIGIAAPQVGLNLRFFVYDMNRRAEKTGRSPVVLLNPEIIESEGSVTEDEGCLSFPGIFVPLPRHERIGVRGHDPDGRIIELSGSGLFSRLIQHEMDHLDGLLLRDRMTLWDRARLSVEMEKIRRKGNQSRRSRRG</sequence>
<dbReference type="Gene3D" id="3.90.45.10">
    <property type="entry name" value="Peptide deformylase"/>
    <property type="match status" value="1"/>
</dbReference>
<gene>
    <name evidence="2" type="primary">def</name>
    <name evidence="3" type="ordered locus">LFE_2172</name>
</gene>
<dbReference type="PANTHER" id="PTHR10458:SF22">
    <property type="entry name" value="PEPTIDE DEFORMYLASE"/>
    <property type="match status" value="1"/>
</dbReference>
<keyword evidence="4" id="KW-1185">Reference proteome</keyword>
<evidence type="ECO:0000256" key="1">
    <source>
        <dbReference type="ARBA" id="ARBA00010759"/>
    </source>
</evidence>
<protein>
    <recommendedName>
        <fullName evidence="2">Peptide deformylase</fullName>
        <shortName evidence="2">PDF</shortName>
        <ecNumber evidence="2">3.5.1.88</ecNumber>
    </recommendedName>
    <alternativeName>
        <fullName evidence="2">Polypeptide deformylase</fullName>
    </alternativeName>
</protein>
<dbReference type="GO" id="GO:0042586">
    <property type="term" value="F:peptide deformylase activity"/>
    <property type="evidence" value="ECO:0007669"/>
    <property type="project" value="UniProtKB-UniRule"/>
</dbReference>
<reference evidence="3 4" key="1">
    <citation type="journal article" date="2012" name="J. Bacteriol.">
        <title>Complete Genome Sequence of Leptospirillum ferrooxidans Strain C2-3, Isolated from a Fresh Volcanic Ash Deposit on the Island of Miyake, Japan.</title>
        <authorList>
            <person name="Fujimura R."/>
            <person name="Sato Y."/>
            <person name="Nishizawa T."/>
            <person name="Oshima K."/>
            <person name="Kim S.-W."/>
            <person name="Hattori M."/>
            <person name="Kamijo T."/>
            <person name="Ohta H."/>
        </authorList>
    </citation>
    <scope>NUCLEOTIDE SEQUENCE [LARGE SCALE GENOMIC DNA]</scope>
    <source>
        <strain evidence="3 4">C2-3</strain>
    </source>
</reference>
<dbReference type="PANTHER" id="PTHR10458">
    <property type="entry name" value="PEPTIDE DEFORMYLASE"/>
    <property type="match status" value="1"/>
</dbReference>
<dbReference type="HAMAP" id="MF_00163">
    <property type="entry name" value="Pep_deformylase"/>
    <property type="match status" value="1"/>
</dbReference>
<dbReference type="STRING" id="1162668.LFE_2172"/>
<dbReference type="EC" id="3.5.1.88" evidence="2"/>
<dbReference type="HOGENOM" id="CLU_061901_2_1_0"/>
<dbReference type="InterPro" id="IPR023635">
    <property type="entry name" value="Peptide_deformylase"/>
</dbReference>
<keyword evidence="2" id="KW-0408">Iron</keyword>
<dbReference type="InterPro" id="IPR036821">
    <property type="entry name" value="Peptide_deformylase_sf"/>
</dbReference>
<comment type="similarity">
    <text evidence="1 2">Belongs to the polypeptide deformylase family.</text>
</comment>
<dbReference type="GO" id="GO:0006412">
    <property type="term" value="P:translation"/>
    <property type="evidence" value="ECO:0007669"/>
    <property type="project" value="UniProtKB-UniRule"/>
</dbReference>
<name>I0IRE6_LEPFC</name>
<comment type="cofactor">
    <cofactor evidence="2">
        <name>Fe(2+)</name>
        <dbReference type="ChEBI" id="CHEBI:29033"/>
    </cofactor>
    <text evidence="2">Binds 1 Fe(2+) ion.</text>
</comment>
<evidence type="ECO:0000313" key="4">
    <source>
        <dbReference type="Proteomes" id="UP000007382"/>
    </source>
</evidence>
<dbReference type="SUPFAM" id="SSF56420">
    <property type="entry name" value="Peptide deformylase"/>
    <property type="match status" value="1"/>
</dbReference>
<dbReference type="NCBIfam" id="TIGR00079">
    <property type="entry name" value="pept_deformyl"/>
    <property type="match status" value="1"/>
</dbReference>
<dbReference type="PIRSF" id="PIRSF004749">
    <property type="entry name" value="Pep_def"/>
    <property type="match status" value="1"/>
</dbReference>
<comment type="function">
    <text evidence="2">Removes the formyl group from the N-terminal Met of newly synthesized proteins. Requires at least a dipeptide for an efficient rate of reaction. N-terminal L-methionine is a prerequisite for activity but the enzyme has broad specificity at other positions.</text>
</comment>
<dbReference type="AlphaFoldDB" id="I0IRE6"/>
<dbReference type="PRINTS" id="PR01576">
    <property type="entry name" value="PDEFORMYLASE"/>
</dbReference>
<feature type="binding site" evidence="2">
    <location>
        <position position="141"/>
    </location>
    <ligand>
        <name>Fe cation</name>
        <dbReference type="ChEBI" id="CHEBI:24875"/>
    </ligand>
</feature>
<dbReference type="Proteomes" id="UP000007382">
    <property type="component" value="Chromosome"/>
</dbReference>
<dbReference type="RefSeq" id="WP_014450328.1">
    <property type="nucleotide sequence ID" value="NC_017094.1"/>
</dbReference>
<reference evidence="4" key="2">
    <citation type="submission" date="2012-03" db="EMBL/GenBank/DDBJ databases">
        <title>The complete genome sequence of the pioneer microbe on fresh volcanic deposit, Leptospirillum ferrooxidans strain C2-3.</title>
        <authorList>
            <person name="Fujimura R."/>
            <person name="Sato Y."/>
            <person name="Nishizawa T."/>
            <person name="Nanba K."/>
            <person name="Oshima K."/>
            <person name="Hattori M."/>
            <person name="Kamijo T."/>
            <person name="Ohta H."/>
        </authorList>
    </citation>
    <scope>NUCLEOTIDE SEQUENCE [LARGE SCALE GENOMIC DNA]</scope>
    <source>
        <strain evidence="4">C2-3</strain>
    </source>
</reference>
<comment type="catalytic activity">
    <reaction evidence="2">
        <text>N-terminal N-formyl-L-methionyl-[peptide] + H2O = N-terminal L-methionyl-[peptide] + formate</text>
        <dbReference type="Rhea" id="RHEA:24420"/>
        <dbReference type="Rhea" id="RHEA-COMP:10639"/>
        <dbReference type="Rhea" id="RHEA-COMP:10640"/>
        <dbReference type="ChEBI" id="CHEBI:15377"/>
        <dbReference type="ChEBI" id="CHEBI:15740"/>
        <dbReference type="ChEBI" id="CHEBI:49298"/>
        <dbReference type="ChEBI" id="CHEBI:64731"/>
        <dbReference type="EC" id="3.5.1.88"/>
    </reaction>
</comment>
<keyword evidence="2" id="KW-0648">Protein biosynthesis</keyword>
<accession>I0IRE6</accession>
<feature type="active site" evidence="2">
    <location>
        <position position="138"/>
    </location>
</feature>
<feature type="binding site" evidence="2">
    <location>
        <position position="95"/>
    </location>
    <ligand>
        <name>Fe cation</name>
        <dbReference type="ChEBI" id="CHEBI:24875"/>
    </ligand>
</feature>
<dbReference type="GO" id="GO:0046872">
    <property type="term" value="F:metal ion binding"/>
    <property type="evidence" value="ECO:0007669"/>
    <property type="project" value="UniProtKB-KW"/>
</dbReference>
<dbReference type="KEGG" id="lfc:LFE_2172"/>
<keyword evidence="2" id="KW-0378">Hydrolase</keyword>